<feature type="region of interest" description="Disordered" evidence="1">
    <location>
        <begin position="37"/>
        <end position="68"/>
    </location>
</feature>
<dbReference type="AlphaFoldDB" id="A0AAV7TVX4"/>
<evidence type="ECO:0000313" key="2">
    <source>
        <dbReference type="EMBL" id="KAJ1180613.1"/>
    </source>
</evidence>
<keyword evidence="3" id="KW-1185">Reference proteome</keyword>
<reference evidence="2" key="1">
    <citation type="journal article" date="2022" name="bioRxiv">
        <title>Sequencing and chromosome-scale assembly of the giantPleurodeles waltlgenome.</title>
        <authorList>
            <person name="Brown T."/>
            <person name="Elewa A."/>
            <person name="Iarovenko S."/>
            <person name="Subramanian E."/>
            <person name="Araus A.J."/>
            <person name="Petzold A."/>
            <person name="Susuki M."/>
            <person name="Suzuki K.-i.T."/>
            <person name="Hayashi T."/>
            <person name="Toyoda A."/>
            <person name="Oliveira C."/>
            <person name="Osipova E."/>
            <person name="Leigh N.D."/>
            <person name="Simon A."/>
            <person name="Yun M.H."/>
        </authorList>
    </citation>
    <scope>NUCLEOTIDE SEQUENCE</scope>
    <source>
        <strain evidence="2">20211129_DDA</strain>
        <tissue evidence="2">Liver</tissue>
    </source>
</reference>
<dbReference type="Proteomes" id="UP001066276">
    <property type="component" value="Chromosome 3_2"/>
</dbReference>
<gene>
    <name evidence="2" type="ORF">NDU88_005833</name>
</gene>
<comment type="caution">
    <text evidence="2">The sequence shown here is derived from an EMBL/GenBank/DDBJ whole genome shotgun (WGS) entry which is preliminary data.</text>
</comment>
<protein>
    <submittedName>
        <fullName evidence="2">Uncharacterized protein</fullName>
    </submittedName>
</protein>
<dbReference type="EMBL" id="JANPWB010000006">
    <property type="protein sequence ID" value="KAJ1180613.1"/>
    <property type="molecule type" value="Genomic_DNA"/>
</dbReference>
<accession>A0AAV7TVX4</accession>
<evidence type="ECO:0000313" key="3">
    <source>
        <dbReference type="Proteomes" id="UP001066276"/>
    </source>
</evidence>
<name>A0AAV7TVX4_PLEWA</name>
<sequence>MQSIVTAIVNRAIPVPGEQAAGVRTACGLLAAGADKEEPRGLAGRGGSWTEEAPPLREEPTWGRISGSGLDYAGGPACLRALWRDRRGTPVDCPVAQ</sequence>
<evidence type="ECO:0000256" key="1">
    <source>
        <dbReference type="SAM" id="MobiDB-lite"/>
    </source>
</evidence>
<organism evidence="2 3">
    <name type="scientific">Pleurodeles waltl</name>
    <name type="common">Iberian ribbed newt</name>
    <dbReference type="NCBI Taxonomy" id="8319"/>
    <lineage>
        <taxon>Eukaryota</taxon>
        <taxon>Metazoa</taxon>
        <taxon>Chordata</taxon>
        <taxon>Craniata</taxon>
        <taxon>Vertebrata</taxon>
        <taxon>Euteleostomi</taxon>
        <taxon>Amphibia</taxon>
        <taxon>Batrachia</taxon>
        <taxon>Caudata</taxon>
        <taxon>Salamandroidea</taxon>
        <taxon>Salamandridae</taxon>
        <taxon>Pleurodelinae</taxon>
        <taxon>Pleurodeles</taxon>
    </lineage>
</organism>
<proteinExistence type="predicted"/>